<keyword evidence="7 11" id="KW-0067">ATP-binding</keyword>
<keyword evidence="8" id="KW-1278">Translocase</keyword>
<name>A0A4Q9WG89_STALU</name>
<dbReference type="InterPro" id="IPR017871">
    <property type="entry name" value="ABC_transporter-like_CS"/>
</dbReference>
<feature type="domain" description="ABC transporter" evidence="10">
    <location>
        <begin position="15"/>
        <end position="245"/>
    </location>
</feature>
<keyword evidence="9" id="KW-0472">Membrane</keyword>
<organism evidence="11 12">
    <name type="scientific">Staphylococcus lugdunensis</name>
    <dbReference type="NCBI Taxonomy" id="28035"/>
    <lineage>
        <taxon>Bacteria</taxon>
        <taxon>Bacillati</taxon>
        <taxon>Bacillota</taxon>
        <taxon>Bacilli</taxon>
        <taxon>Bacillales</taxon>
        <taxon>Staphylococcaceae</taxon>
        <taxon>Staphylococcus</taxon>
    </lineage>
</organism>
<reference evidence="11 12" key="1">
    <citation type="journal article" date="2019" name="Sci. Transl. Med.">
        <title>Quorum sensing between bacterial species on the skin protects against epidermal injury in atopic dermatitis.</title>
        <authorList>
            <person name="Williams M.R."/>
        </authorList>
    </citation>
    <scope>NUCLEOTIDE SEQUENCE [LARGE SCALE GENOMIC DNA]</scope>
    <source>
        <strain evidence="11 12">E7</strain>
    </source>
</reference>
<dbReference type="Gene3D" id="3.40.50.300">
    <property type="entry name" value="P-loop containing nucleotide triphosphate hydrolases"/>
    <property type="match status" value="1"/>
</dbReference>
<comment type="subcellular location">
    <subcellularLocation>
        <location evidence="1">Cell membrane</location>
        <topology evidence="1">Peripheral membrane protein</topology>
    </subcellularLocation>
</comment>
<dbReference type="PANTHER" id="PTHR43297">
    <property type="entry name" value="OLIGOPEPTIDE TRANSPORT ATP-BINDING PROTEIN APPD"/>
    <property type="match status" value="1"/>
</dbReference>
<evidence type="ECO:0000256" key="9">
    <source>
        <dbReference type="ARBA" id="ARBA00023136"/>
    </source>
</evidence>
<dbReference type="PROSITE" id="PS00211">
    <property type="entry name" value="ABC_TRANSPORTER_1"/>
    <property type="match status" value="1"/>
</dbReference>
<dbReference type="SUPFAM" id="SSF52540">
    <property type="entry name" value="P-loop containing nucleoside triphosphate hydrolases"/>
    <property type="match status" value="1"/>
</dbReference>
<dbReference type="RefSeq" id="WP_002492849.1">
    <property type="nucleotide sequence ID" value="NZ_AP021848.1"/>
</dbReference>
<evidence type="ECO:0000256" key="2">
    <source>
        <dbReference type="ARBA" id="ARBA00005417"/>
    </source>
</evidence>
<evidence type="ECO:0000256" key="1">
    <source>
        <dbReference type="ARBA" id="ARBA00004202"/>
    </source>
</evidence>
<evidence type="ECO:0000313" key="11">
    <source>
        <dbReference type="EMBL" id="TBW73432.1"/>
    </source>
</evidence>
<evidence type="ECO:0000259" key="10">
    <source>
        <dbReference type="PROSITE" id="PS50893"/>
    </source>
</evidence>
<keyword evidence="6" id="KW-0547">Nucleotide-binding</keyword>
<dbReference type="AlphaFoldDB" id="A0A4Q9WG89"/>
<evidence type="ECO:0000256" key="7">
    <source>
        <dbReference type="ARBA" id="ARBA00022840"/>
    </source>
</evidence>
<sequence>MSVSQPSFHSLKSLLHLQDVSVYHHKVALLKQLNLTVKEGSFHCLVGESGSGKSLLARTALNMLQPELHYTGQVDINLEDTDAMFQDTNSNFFQNVRIQKHFDALFDSVHSKLSRQEQHHFVERQFNHLGLKNNSKLLDYYPFQLSGGMAQRIALIMSIVREAKFLIADEPTSALDYDNRNHLMLLLHHVIQQHGMTILFITHDLELVIDYATHISVMYEGQIVESGSSKEVLTSPQHPYTQKLIDLANRRTQYVTD</sequence>
<dbReference type="PROSITE" id="PS50893">
    <property type="entry name" value="ABC_TRANSPORTER_2"/>
    <property type="match status" value="1"/>
</dbReference>
<dbReference type="GeneID" id="58091327"/>
<protein>
    <submittedName>
        <fullName evidence="11">ABC transporter ATP-binding protein</fullName>
    </submittedName>
</protein>
<dbReference type="InterPro" id="IPR027417">
    <property type="entry name" value="P-loop_NTPase"/>
</dbReference>
<keyword evidence="5" id="KW-0997">Cell inner membrane</keyword>
<keyword evidence="4" id="KW-1003">Cell membrane</keyword>
<gene>
    <name evidence="11" type="ORF">EQ812_01110</name>
</gene>
<dbReference type="Pfam" id="PF00005">
    <property type="entry name" value="ABC_tran"/>
    <property type="match status" value="1"/>
</dbReference>
<evidence type="ECO:0000256" key="4">
    <source>
        <dbReference type="ARBA" id="ARBA00022475"/>
    </source>
</evidence>
<dbReference type="InterPro" id="IPR003593">
    <property type="entry name" value="AAA+_ATPase"/>
</dbReference>
<dbReference type="GO" id="GO:0016887">
    <property type="term" value="F:ATP hydrolysis activity"/>
    <property type="evidence" value="ECO:0007669"/>
    <property type="project" value="InterPro"/>
</dbReference>
<proteinExistence type="inferred from homology"/>
<dbReference type="PANTHER" id="PTHR43297:SF14">
    <property type="entry name" value="ATPASE AAA-TYPE CORE DOMAIN-CONTAINING PROTEIN"/>
    <property type="match status" value="1"/>
</dbReference>
<dbReference type="GO" id="GO:0005524">
    <property type="term" value="F:ATP binding"/>
    <property type="evidence" value="ECO:0007669"/>
    <property type="project" value="UniProtKB-KW"/>
</dbReference>
<dbReference type="EMBL" id="SCHB01000001">
    <property type="protein sequence ID" value="TBW73432.1"/>
    <property type="molecule type" value="Genomic_DNA"/>
</dbReference>
<evidence type="ECO:0000256" key="6">
    <source>
        <dbReference type="ARBA" id="ARBA00022741"/>
    </source>
</evidence>
<dbReference type="InterPro" id="IPR050388">
    <property type="entry name" value="ABC_Ni/Peptide_Import"/>
</dbReference>
<dbReference type="GO" id="GO:0005886">
    <property type="term" value="C:plasma membrane"/>
    <property type="evidence" value="ECO:0007669"/>
    <property type="project" value="UniProtKB-SubCell"/>
</dbReference>
<dbReference type="Proteomes" id="UP000293637">
    <property type="component" value="Unassembled WGS sequence"/>
</dbReference>
<evidence type="ECO:0000256" key="8">
    <source>
        <dbReference type="ARBA" id="ARBA00022967"/>
    </source>
</evidence>
<keyword evidence="3" id="KW-0813">Transport</keyword>
<accession>A0A4Q9WG89</accession>
<comment type="caution">
    <text evidence="11">The sequence shown here is derived from an EMBL/GenBank/DDBJ whole genome shotgun (WGS) entry which is preliminary data.</text>
</comment>
<evidence type="ECO:0000256" key="3">
    <source>
        <dbReference type="ARBA" id="ARBA00022448"/>
    </source>
</evidence>
<comment type="similarity">
    <text evidence="2">Belongs to the ABC transporter superfamily.</text>
</comment>
<dbReference type="InterPro" id="IPR003439">
    <property type="entry name" value="ABC_transporter-like_ATP-bd"/>
</dbReference>
<dbReference type="SMART" id="SM00382">
    <property type="entry name" value="AAA"/>
    <property type="match status" value="1"/>
</dbReference>
<evidence type="ECO:0000313" key="12">
    <source>
        <dbReference type="Proteomes" id="UP000293637"/>
    </source>
</evidence>
<evidence type="ECO:0000256" key="5">
    <source>
        <dbReference type="ARBA" id="ARBA00022519"/>
    </source>
</evidence>